<dbReference type="Proteomes" id="UP000224854">
    <property type="component" value="Unassembled WGS sequence"/>
</dbReference>
<keyword evidence="3" id="KW-1185">Reference proteome</keyword>
<dbReference type="AlphaFoldDB" id="A0A2C5ZEK4"/>
<evidence type="ECO:0000313" key="3">
    <source>
        <dbReference type="Proteomes" id="UP000224854"/>
    </source>
</evidence>
<comment type="caution">
    <text evidence="2">The sequence shown here is derived from an EMBL/GenBank/DDBJ whole genome shotgun (WGS) entry which is preliminary data.</text>
</comment>
<keyword evidence="1" id="KW-0812">Transmembrane</keyword>
<name>A0A2C5ZEK4_9HYPO</name>
<gene>
    <name evidence="2" type="ORF">CDD82_2376</name>
</gene>
<keyword evidence="1" id="KW-1133">Transmembrane helix</keyword>
<evidence type="ECO:0000313" key="2">
    <source>
        <dbReference type="EMBL" id="PHH79457.1"/>
    </source>
</evidence>
<sequence length="389" mass="43994">MTSGILNSPYPLQRITDAELQKLTQALWGWAICQPCLNGAECLPPRCKWSQSTRLNPFFSFYKHVTASYVPELLPGWKPALRSHGDIVDIILLLRARQHCTRATLTHEYFSRRDHEPSLADQHRAFNLVMQVITMVKCSAEGQPSAILELGTQPLQWHSNTCQTDFMLKAFPKSTTLCLENSLNHSRDLKSALTARRIQKVAKLTFEGTDDLRNHLRMNPCRGTVEIYHYTSVLKEHLAHDKSMACTSAPGLAVANVPRQVALEVLDSIQNILFPLDSDSEGILRDLVYRQSFDPDCLRYDWADGGEGDFSYIHFGGRLMDLFEEQQNPTPRSILEKWFQRKSGARFMMMATLVGILIAITVGLLGLAVSIIQAWLAYQAWKHPIATPN</sequence>
<organism evidence="2 3">
    <name type="scientific">Ophiocordyceps australis</name>
    <dbReference type="NCBI Taxonomy" id="1399860"/>
    <lineage>
        <taxon>Eukaryota</taxon>
        <taxon>Fungi</taxon>
        <taxon>Dikarya</taxon>
        <taxon>Ascomycota</taxon>
        <taxon>Pezizomycotina</taxon>
        <taxon>Sordariomycetes</taxon>
        <taxon>Hypocreomycetidae</taxon>
        <taxon>Hypocreales</taxon>
        <taxon>Ophiocordycipitaceae</taxon>
        <taxon>Ophiocordyceps</taxon>
    </lineage>
</organism>
<evidence type="ECO:0000256" key="1">
    <source>
        <dbReference type="SAM" id="Phobius"/>
    </source>
</evidence>
<feature type="transmembrane region" description="Helical" evidence="1">
    <location>
        <begin position="347"/>
        <end position="376"/>
    </location>
</feature>
<proteinExistence type="predicted"/>
<dbReference type="EMBL" id="NJEU01000185">
    <property type="protein sequence ID" value="PHH79457.1"/>
    <property type="molecule type" value="Genomic_DNA"/>
</dbReference>
<keyword evidence="1" id="KW-0472">Membrane</keyword>
<reference evidence="2 3" key="1">
    <citation type="submission" date="2017-06" db="EMBL/GenBank/DDBJ databases">
        <title>Ant-infecting Ophiocordyceps genomes reveal a high diversity of potential behavioral manipulation genes and a possible major role for enterotoxins.</title>
        <authorList>
            <person name="De Bekker C."/>
            <person name="Evans H.C."/>
            <person name="Brachmann A."/>
            <person name="Hughes D.P."/>
        </authorList>
    </citation>
    <scope>NUCLEOTIDE SEQUENCE [LARGE SCALE GENOMIC DNA]</scope>
    <source>
        <strain evidence="2 3">1348a</strain>
    </source>
</reference>
<accession>A0A2C5ZEK4</accession>
<dbReference type="OrthoDB" id="5428890at2759"/>
<protein>
    <submittedName>
        <fullName evidence="2">Uncharacterized protein</fullName>
    </submittedName>
</protein>